<organism evidence="12">
    <name type="scientific">Triatoma infestans</name>
    <name type="common">Assassin bug</name>
    <dbReference type="NCBI Taxonomy" id="30076"/>
    <lineage>
        <taxon>Eukaryota</taxon>
        <taxon>Metazoa</taxon>
        <taxon>Ecdysozoa</taxon>
        <taxon>Arthropoda</taxon>
        <taxon>Hexapoda</taxon>
        <taxon>Insecta</taxon>
        <taxon>Pterygota</taxon>
        <taxon>Neoptera</taxon>
        <taxon>Paraneoptera</taxon>
        <taxon>Hemiptera</taxon>
        <taxon>Heteroptera</taxon>
        <taxon>Panheteroptera</taxon>
        <taxon>Cimicomorpha</taxon>
        <taxon>Reduviidae</taxon>
        <taxon>Triatominae</taxon>
        <taxon>Triatoma</taxon>
    </lineage>
</organism>
<dbReference type="Pfam" id="PF00078">
    <property type="entry name" value="RVT_1"/>
    <property type="match status" value="1"/>
</dbReference>
<dbReference type="PANTHER" id="PTHR37984">
    <property type="entry name" value="PROTEIN CBG26694"/>
    <property type="match status" value="1"/>
</dbReference>
<dbReference type="PROSITE" id="PS50994">
    <property type="entry name" value="INTEGRASE"/>
    <property type="match status" value="1"/>
</dbReference>
<dbReference type="Gene3D" id="3.30.70.270">
    <property type="match status" value="2"/>
</dbReference>
<dbReference type="GO" id="GO:0004519">
    <property type="term" value="F:endonuclease activity"/>
    <property type="evidence" value="ECO:0007669"/>
    <property type="project" value="UniProtKB-KW"/>
</dbReference>
<protein>
    <recommendedName>
        <fullName evidence="1">RNA-directed DNA polymerase</fullName>
        <ecNumber evidence="1">2.7.7.49</ecNumber>
    </recommendedName>
</protein>
<dbReference type="InterPro" id="IPR021109">
    <property type="entry name" value="Peptidase_aspartic_dom_sf"/>
</dbReference>
<dbReference type="EC" id="2.7.7.49" evidence="1"/>
<dbReference type="CDD" id="cd09274">
    <property type="entry name" value="RNase_HI_RT_Ty3"/>
    <property type="match status" value="1"/>
</dbReference>
<keyword evidence="4" id="KW-0548">Nucleotidyltransferase</keyword>
<dbReference type="InterPro" id="IPR001584">
    <property type="entry name" value="Integrase_cat-core"/>
</dbReference>
<dbReference type="InterPro" id="IPR036397">
    <property type="entry name" value="RNaseH_sf"/>
</dbReference>
<dbReference type="Pfam" id="PF00665">
    <property type="entry name" value="rve"/>
    <property type="match status" value="1"/>
</dbReference>
<dbReference type="Gene3D" id="2.40.70.10">
    <property type="entry name" value="Acid Proteases"/>
    <property type="match status" value="1"/>
</dbReference>
<evidence type="ECO:0000256" key="1">
    <source>
        <dbReference type="ARBA" id="ARBA00012493"/>
    </source>
</evidence>
<feature type="non-terminal residue" evidence="12">
    <location>
        <position position="1180"/>
    </location>
</feature>
<dbReference type="Pfam" id="PF17921">
    <property type="entry name" value="Integrase_H2C2"/>
    <property type="match status" value="1"/>
</dbReference>
<dbReference type="AlphaFoldDB" id="A0A023EYN5"/>
<dbReference type="EMBL" id="GBBI01004444">
    <property type="protein sequence ID" value="JAC14268.1"/>
    <property type="molecule type" value="mRNA"/>
</dbReference>
<evidence type="ECO:0000313" key="12">
    <source>
        <dbReference type="EMBL" id="JAC14268.1"/>
    </source>
</evidence>
<evidence type="ECO:0000256" key="7">
    <source>
        <dbReference type="ARBA" id="ARBA00022801"/>
    </source>
</evidence>
<dbReference type="GO" id="GO:0042575">
    <property type="term" value="C:DNA polymerase complex"/>
    <property type="evidence" value="ECO:0007669"/>
    <property type="project" value="UniProtKB-ARBA"/>
</dbReference>
<dbReference type="PANTHER" id="PTHR37984:SF5">
    <property type="entry name" value="PROTEIN NYNRIN-LIKE"/>
    <property type="match status" value="1"/>
</dbReference>
<dbReference type="FunFam" id="3.10.10.10:FF:000007">
    <property type="entry name" value="Retrovirus-related Pol polyprotein from transposon 17.6-like Protein"/>
    <property type="match status" value="1"/>
</dbReference>
<dbReference type="SUPFAM" id="SSF53098">
    <property type="entry name" value="Ribonuclease H-like"/>
    <property type="match status" value="1"/>
</dbReference>
<feature type="region of interest" description="Disordered" evidence="9">
    <location>
        <begin position="674"/>
        <end position="722"/>
    </location>
</feature>
<sequence length="1180" mass="136580">WLIDTGSTRNYIHPNSIPPNTVIHSEYFSIITPAGTKDGTSCIYLNLQPHFNIEHSTKLYVFPFSNEYDMLLGKDTMTKLNLVLDFNTNTITYPGVTIPMYNTENEKAPVHAVTHKETMKAKINELIRTEHLKPDEKKPLINLLTQYPTIIQQENDTLSSTNLLKHEIRTEDEIPVYSKNYRYPVVYKKLVHQEIEKLLKNHIIRPSASPYNSPIWVVPKKQDASGKNKIRVVIDYRNLNKKTINDRFPLPNIEDLLNQLGKAKYFSAIDLASGFHQIEMEPNSIAKTAFSTDSGHYEFLRMPFGLKNAPPTFQRAMNSVFANTKNVLVYMDDLIIFSKTITEHIHDLENTFKLLQKHNLKIQLDKTEFFKKEITFLGHIISADGIRPNPTKISAVKNFPIPKTQKQIKQFLGLTGYYRKMIKNYAKIAKPLTEKLKQGNEPTSLTNGYTEAFNTLKTMLINSPILQFPDFNKTFTLTTDASNYAIGAVLSQTVNGKDLPISYASRTLNAREINLSTIEKELLAIVWACKHYRPYLYGRSFIICTDHKPLQYLHNMKDPSAKLLRWKNQLSDYDFDIKHVDGKTNYVADALSRNPVPLNIIKDGENQALDNIDETNIYPFDPFDSPYIDQTLATPPGKEEEIARILDEIDPQKEMTPEELDDLIKLTLNEFEYNPQENENDDPLNEKDPPNEREQPQGIKDDPQIITSPTTRSPTISPNSVPNQIIVIPDKNKCLNIEKNQIQISIGNPINSKAKTYFGNKTRLIWQVAWPHKETLLKHCLEYLAPNTTYGFYCSNQATVLNNILEDIYKLFEEIILTTYPTFRIKRYFKINIDVEDPDDQNELTTSYHIGKTCHRGINDTCDRLKQKYYWPQMIESVVRIINNCDICKQIKYERTPPKQKFKLTPTPNRPFEKLQMDTLFFSNHSILTIMDCFSKRMTAHIINSTNSIEIIDSLREYLSYFPTPREIQTDNGKEFANKGFESFLQYNNISHYLTTPHHHNSIGLINRAHSTLIELLNIVQIQEPKMPLNKKLKLAIIAYNNTPNSTLKLSPNEISFGITFPTEQNEATIFEFQTEEYHREKELIHKAIKELIQKEKEERTDQLNEDREEVTIPPGKIFVKTHNRNKAKPKYKAVIYDPNKQKILTGKTKETKIHPTQIKRPRKYEDNSYKPTCSQDQEN</sequence>
<dbReference type="InterPro" id="IPR050951">
    <property type="entry name" value="Retrovirus_Pol_polyprotein"/>
</dbReference>
<feature type="region of interest" description="Disordered" evidence="9">
    <location>
        <begin position="1144"/>
        <end position="1180"/>
    </location>
</feature>
<dbReference type="InterPro" id="IPR043128">
    <property type="entry name" value="Rev_trsase/Diguanyl_cyclase"/>
</dbReference>
<dbReference type="InterPro" id="IPR000477">
    <property type="entry name" value="RT_dom"/>
</dbReference>
<dbReference type="SUPFAM" id="SSF56672">
    <property type="entry name" value="DNA/RNA polymerases"/>
    <property type="match status" value="1"/>
</dbReference>
<dbReference type="FunFam" id="3.30.70.270:FF:000020">
    <property type="entry name" value="Transposon Tf2-6 polyprotein-like Protein"/>
    <property type="match status" value="1"/>
</dbReference>
<evidence type="ECO:0000256" key="6">
    <source>
        <dbReference type="ARBA" id="ARBA00022759"/>
    </source>
</evidence>
<dbReference type="GO" id="GO:0003676">
    <property type="term" value="F:nucleic acid binding"/>
    <property type="evidence" value="ECO:0007669"/>
    <property type="project" value="InterPro"/>
</dbReference>
<feature type="domain" description="Integrase catalytic" evidence="11">
    <location>
        <begin position="907"/>
        <end position="1060"/>
    </location>
</feature>
<keyword evidence="6" id="KW-0255">Endonuclease</keyword>
<feature type="compositionally biased region" description="Low complexity" evidence="9">
    <location>
        <begin position="705"/>
        <end position="718"/>
    </location>
</feature>
<evidence type="ECO:0000256" key="4">
    <source>
        <dbReference type="ARBA" id="ARBA00022695"/>
    </source>
</evidence>
<dbReference type="Gene3D" id="3.10.10.10">
    <property type="entry name" value="HIV Type 1 Reverse Transcriptase, subunit A, domain 1"/>
    <property type="match status" value="1"/>
</dbReference>
<dbReference type="Gene3D" id="1.10.340.70">
    <property type="match status" value="1"/>
</dbReference>
<evidence type="ECO:0000259" key="10">
    <source>
        <dbReference type="PROSITE" id="PS50878"/>
    </source>
</evidence>
<dbReference type="SUPFAM" id="SSF50630">
    <property type="entry name" value="Acid proteases"/>
    <property type="match status" value="1"/>
</dbReference>
<proteinExistence type="evidence at transcript level"/>
<name>A0A023EYN5_TRIIF</name>
<dbReference type="CDD" id="cd01647">
    <property type="entry name" value="RT_LTR"/>
    <property type="match status" value="1"/>
</dbReference>
<dbReference type="Gene3D" id="3.30.420.10">
    <property type="entry name" value="Ribonuclease H-like superfamily/Ribonuclease H"/>
    <property type="match status" value="1"/>
</dbReference>
<keyword evidence="5" id="KW-0540">Nuclease</keyword>
<dbReference type="InterPro" id="IPR041588">
    <property type="entry name" value="Integrase_H2C2"/>
</dbReference>
<accession>A0A023EYN5</accession>
<evidence type="ECO:0000256" key="9">
    <source>
        <dbReference type="SAM" id="MobiDB-lite"/>
    </source>
</evidence>
<evidence type="ECO:0000256" key="5">
    <source>
        <dbReference type="ARBA" id="ARBA00022722"/>
    </source>
</evidence>
<dbReference type="InterPro" id="IPR012337">
    <property type="entry name" value="RNaseH-like_sf"/>
</dbReference>
<dbReference type="GO" id="GO:0015074">
    <property type="term" value="P:DNA integration"/>
    <property type="evidence" value="ECO:0007669"/>
    <property type="project" value="InterPro"/>
</dbReference>
<reference evidence="12" key="1">
    <citation type="journal article" date="2014" name="PLoS Negl. Trop. Dis.">
        <title>An updated insight into the Sialotranscriptome of Triatoma infestans: developmental stage and geographic variations.</title>
        <authorList>
            <person name="Schwarz A."/>
            <person name="Medrano-Mercado N."/>
            <person name="Schaub G.A."/>
            <person name="Struchiner C.J."/>
            <person name="Bargues M.D."/>
            <person name="Levy M.Z."/>
            <person name="Ribeiro J.M."/>
        </authorList>
    </citation>
    <scope>NUCLEOTIDE SEQUENCE</scope>
    <source>
        <strain evidence="12">Chile</strain>
        <tissue evidence="12">Salivary glands</tissue>
    </source>
</reference>
<feature type="compositionally biased region" description="Polar residues" evidence="9">
    <location>
        <begin position="1170"/>
        <end position="1180"/>
    </location>
</feature>
<feature type="non-terminal residue" evidence="12">
    <location>
        <position position="1"/>
    </location>
</feature>
<dbReference type="InterPro" id="IPR043502">
    <property type="entry name" value="DNA/RNA_pol_sf"/>
</dbReference>
<evidence type="ECO:0000259" key="11">
    <source>
        <dbReference type="PROSITE" id="PS50994"/>
    </source>
</evidence>
<evidence type="ECO:0000256" key="3">
    <source>
        <dbReference type="ARBA" id="ARBA00022679"/>
    </source>
</evidence>
<dbReference type="GO" id="GO:0006508">
    <property type="term" value="P:proteolysis"/>
    <property type="evidence" value="ECO:0007669"/>
    <property type="project" value="UniProtKB-KW"/>
</dbReference>
<evidence type="ECO:0000256" key="8">
    <source>
        <dbReference type="ARBA" id="ARBA00022918"/>
    </source>
</evidence>
<dbReference type="GO" id="GO:0008233">
    <property type="term" value="F:peptidase activity"/>
    <property type="evidence" value="ECO:0007669"/>
    <property type="project" value="UniProtKB-KW"/>
</dbReference>
<feature type="domain" description="Reverse transcriptase" evidence="10">
    <location>
        <begin position="199"/>
        <end position="381"/>
    </location>
</feature>
<feature type="compositionally biased region" description="Basic and acidic residues" evidence="9">
    <location>
        <begin position="684"/>
        <end position="703"/>
    </location>
</feature>
<keyword evidence="8" id="KW-0695">RNA-directed DNA polymerase</keyword>
<dbReference type="InterPro" id="IPR041373">
    <property type="entry name" value="RT_RNaseH"/>
</dbReference>
<dbReference type="PROSITE" id="PS50878">
    <property type="entry name" value="RT_POL"/>
    <property type="match status" value="1"/>
</dbReference>
<keyword evidence="3" id="KW-0808">Transferase</keyword>
<dbReference type="Pfam" id="PF17917">
    <property type="entry name" value="RT_RNaseH"/>
    <property type="match status" value="1"/>
</dbReference>
<keyword evidence="2" id="KW-0645">Protease</keyword>
<evidence type="ECO:0000256" key="2">
    <source>
        <dbReference type="ARBA" id="ARBA00022670"/>
    </source>
</evidence>
<keyword evidence="7" id="KW-0378">Hydrolase</keyword>
<dbReference type="GO" id="GO:0003964">
    <property type="term" value="F:RNA-directed DNA polymerase activity"/>
    <property type="evidence" value="ECO:0007669"/>
    <property type="project" value="UniProtKB-KW"/>
</dbReference>